<evidence type="ECO:0000256" key="1">
    <source>
        <dbReference type="ARBA" id="ARBA00047591"/>
    </source>
</evidence>
<dbReference type="SUPFAM" id="SSF53474">
    <property type="entry name" value="alpha/beta-Hydrolases"/>
    <property type="match status" value="1"/>
</dbReference>
<proteinExistence type="predicted"/>
<gene>
    <name evidence="5" type="ORF">MCUN1_000097</name>
</gene>
<accession>A0AAF0J5D8</accession>
<keyword evidence="6" id="KW-1185">Reference proteome</keyword>
<reference evidence="5" key="1">
    <citation type="submission" date="2023-03" db="EMBL/GenBank/DDBJ databases">
        <title>Mating type loci evolution in Malassezia.</title>
        <authorList>
            <person name="Coelho M.A."/>
        </authorList>
    </citation>
    <scope>NUCLEOTIDE SEQUENCE</scope>
    <source>
        <strain evidence="5">CBS 11721</strain>
    </source>
</reference>
<feature type="compositionally biased region" description="Polar residues" evidence="3">
    <location>
        <begin position="1"/>
        <end position="10"/>
    </location>
</feature>
<dbReference type="InterPro" id="IPR029058">
    <property type="entry name" value="AB_hydrolase_fold"/>
</dbReference>
<feature type="transmembrane region" description="Helical" evidence="4">
    <location>
        <begin position="438"/>
        <end position="458"/>
    </location>
</feature>
<organism evidence="5 6">
    <name type="scientific">Malassezia cuniculi</name>
    <dbReference type="NCBI Taxonomy" id="948313"/>
    <lineage>
        <taxon>Eukaryota</taxon>
        <taxon>Fungi</taxon>
        <taxon>Dikarya</taxon>
        <taxon>Basidiomycota</taxon>
        <taxon>Ustilaginomycotina</taxon>
        <taxon>Malasseziomycetes</taxon>
        <taxon>Malasseziales</taxon>
        <taxon>Malasseziaceae</taxon>
        <taxon>Malassezia</taxon>
    </lineage>
</organism>
<evidence type="ECO:0000256" key="4">
    <source>
        <dbReference type="SAM" id="Phobius"/>
    </source>
</evidence>
<protein>
    <submittedName>
        <fullName evidence="5">Uncharacterized protein</fullName>
    </submittedName>
</protein>
<evidence type="ECO:0000256" key="3">
    <source>
        <dbReference type="SAM" id="MobiDB-lite"/>
    </source>
</evidence>
<keyword evidence="4" id="KW-0812">Transmembrane</keyword>
<evidence type="ECO:0000313" key="6">
    <source>
        <dbReference type="Proteomes" id="UP001219933"/>
    </source>
</evidence>
<dbReference type="PANTHER" id="PTHR35560">
    <property type="entry name" value="BLL0132 PROTEIN"/>
    <property type="match status" value="1"/>
</dbReference>
<name>A0AAF0J5D8_9BASI</name>
<evidence type="ECO:0000313" key="5">
    <source>
        <dbReference type="EMBL" id="WFD33284.1"/>
    </source>
</evidence>
<feature type="region of interest" description="Disordered" evidence="3">
    <location>
        <begin position="1"/>
        <end position="28"/>
    </location>
</feature>
<dbReference type="EMBL" id="CP119877">
    <property type="protein sequence ID" value="WFD33284.1"/>
    <property type="molecule type" value="Genomic_DNA"/>
</dbReference>
<dbReference type="AlphaFoldDB" id="A0AAF0J5D8"/>
<comment type="catalytic activity">
    <reaction evidence="2">
        <text>a monoacylglycerol + H2O = glycerol + a fatty acid + H(+)</text>
        <dbReference type="Rhea" id="RHEA:15245"/>
        <dbReference type="ChEBI" id="CHEBI:15377"/>
        <dbReference type="ChEBI" id="CHEBI:15378"/>
        <dbReference type="ChEBI" id="CHEBI:17408"/>
        <dbReference type="ChEBI" id="CHEBI:17754"/>
        <dbReference type="ChEBI" id="CHEBI:28868"/>
    </reaction>
</comment>
<sequence length="483" mass="53913">MPNLSNQTFGTFAKQDPLVTSDDTTGDSSQVPWYPADLPFLPVPNVDSATIDNELCWSHLPGDFNFGPNLPGVGFTLNNDIQINNANNTVTGADKAVQPLYVTSNIDYTQVKRAVIIWPGKPRDSWKYATLMANALNYVYSNGTYQGYGITNGSVLIVAPIILNQYDQQAGGAGGSNGEWAVYRGSNWQMGGSAQSPQMLHKVSVYRAMDITINWLMNQTVFPQMKKVVVAGHSMGGQATVRYAYMKKTKRYDDNLRFWVGNPGSWMWLKKSTDSNGRPVDQSVWGNCTAQVDTWPYGVYNFSNMGYGKDAQQDPGMAIERFRQRRIHYSFGLLDNGDGDTHCQALSQGANHLQRGANFVKMLDDMGGFPQNHSVSYVARISHQDYPMMAALSSVDFIFGNSSDEFNTRYPDRPSQRKSSSDSSPGLAEDPHSHVYRAAAWILMVAFIAGVIIALFSFSRIYTDRSNNWDRDYWEGDSKRRLL</sequence>
<dbReference type="Proteomes" id="UP001219933">
    <property type="component" value="Chromosome 1"/>
</dbReference>
<keyword evidence="4" id="KW-0472">Membrane</keyword>
<feature type="region of interest" description="Disordered" evidence="3">
    <location>
        <begin position="408"/>
        <end position="429"/>
    </location>
</feature>
<evidence type="ECO:0000256" key="2">
    <source>
        <dbReference type="ARBA" id="ARBA00048461"/>
    </source>
</evidence>
<dbReference type="Gene3D" id="3.40.50.1820">
    <property type="entry name" value="alpha/beta hydrolase"/>
    <property type="match status" value="1"/>
</dbReference>
<keyword evidence="4" id="KW-1133">Transmembrane helix</keyword>
<dbReference type="PANTHER" id="PTHR35560:SF3">
    <property type="entry name" value="PEPTIDASE S9 PROLYL OLIGOPEPTIDASE CATALYTIC DOMAIN-CONTAINING PROTEIN"/>
    <property type="match status" value="1"/>
</dbReference>
<comment type="catalytic activity">
    <reaction evidence="1">
        <text>a diacylglycerol + H2O = a monoacylglycerol + a fatty acid + H(+)</text>
        <dbReference type="Rhea" id="RHEA:32731"/>
        <dbReference type="ChEBI" id="CHEBI:15377"/>
        <dbReference type="ChEBI" id="CHEBI:15378"/>
        <dbReference type="ChEBI" id="CHEBI:17408"/>
        <dbReference type="ChEBI" id="CHEBI:18035"/>
        <dbReference type="ChEBI" id="CHEBI:28868"/>
    </reaction>
</comment>